<name>U1NAS1_9EURY</name>
<dbReference type="InterPro" id="IPR011493">
    <property type="entry name" value="GLUG"/>
</dbReference>
<evidence type="ECO:0000259" key="2">
    <source>
        <dbReference type="Pfam" id="PF07581"/>
    </source>
</evidence>
<dbReference type="Gene3D" id="2.160.20.110">
    <property type="match status" value="2"/>
</dbReference>
<gene>
    <name evidence="3" type="ORF">J07HQW2_00354</name>
</gene>
<dbReference type="HOGENOM" id="CLU_408059_0_0_2"/>
<feature type="compositionally biased region" description="Polar residues" evidence="1">
    <location>
        <begin position="484"/>
        <end position="501"/>
    </location>
</feature>
<dbReference type="Proteomes" id="UP000030710">
    <property type="component" value="Unassembled WGS sequence"/>
</dbReference>
<feature type="region of interest" description="Disordered" evidence="1">
    <location>
        <begin position="31"/>
        <end position="53"/>
    </location>
</feature>
<feature type="domain" description="GLUG" evidence="2">
    <location>
        <begin position="164"/>
        <end position="185"/>
    </location>
</feature>
<organism evidence="3 4">
    <name type="scientific">Haloquadratum walsbyi J07HQW2</name>
    <dbReference type="NCBI Taxonomy" id="1238425"/>
    <lineage>
        <taxon>Archaea</taxon>
        <taxon>Methanobacteriati</taxon>
        <taxon>Methanobacteriota</taxon>
        <taxon>Stenosarchaea group</taxon>
        <taxon>Halobacteria</taxon>
        <taxon>Halobacteriales</taxon>
        <taxon>Haloferacaceae</taxon>
        <taxon>Haloquadratum</taxon>
    </lineage>
</organism>
<dbReference type="eggNOG" id="arCOG10954">
    <property type="taxonomic scope" value="Archaea"/>
</dbReference>
<dbReference type="EMBL" id="KE356561">
    <property type="protein sequence ID" value="ERG93920.1"/>
    <property type="molecule type" value="Genomic_DNA"/>
</dbReference>
<reference evidence="3 4" key="1">
    <citation type="journal article" date="2013" name="PLoS ONE">
        <title>Assembly-driven community genomics of a hypersaline microbial ecosystem.</title>
        <authorList>
            <person name="Podell S."/>
            <person name="Ugalde J.A."/>
            <person name="Narasingarao P."/>
            <person name="Banfield J.F."/>
            <person name="Heidelberg K.B."/>
            <person name="Allen E.E."/>
        </authorList>
    </citation>
    <scope>NUCLEOTIDE SEQUENCE [LARGE SCALE GENOMIC DNA]</scope>
    <source>
        <strain evidence="4">J07HQW2</strain>
    </source>
</reference>
<feature type="domain" description="GLUG" evidence="2">
    <location>
        <begin position="268"/>
        <end position="294"/>
    </location>
</feature>
<feature type="region of interest" description="Disordered" evidence="1">
    <location>
        <begin position="478"/>
        <end position="501"/>
    </location>
</feature>
<evidence type="ECO:0000313" key="4">
    <source>
        <dbReference type="Proteomes" id="UP000030710"/>
    </source>
</evidence>
<dbReference type="Pfam" id="PF07581">
    <property type="entry name" value="Glug"/>
    <property type="match status" value="2"/>
</dbReference>
<evidence type="ECO:0000256" key="1">
    <source>
        <dbReference type="SAM" id="MobiDB-lite"/>
    </source>
</evidence>
<sequence length="584" mass="58380">MRQRTAILLMGVILTVGFSVVGGFVGTAHGQAGAGPADVDTNANDLSGDGSRSNPYEISNASELQAMEDDLNANYELVSDIDASQTAQFNDGRGFNPVGGNATDLPVRARPPEFTGSFDGNGYRITGLTIDRPERNNVGLFGMSAGIVKHVTLTEVSITGGNFVGGLVGRNDGTIRNATASGSVSGRAGVGGLVGCNNVTIRTATASGNVDGLDFTGGLVGISDEGGMIVNATASGNVDGLNFTGGLVGVADENVVIKDATASGGVSGTNATGGLVGLAENGSTITNATASRNVDGSDFTGGLVGFSDEDVVIKDATASGGVNGSDSVGGLVGQSRGRIMNATACGNVDGLALTGGLVGFNDEDGVIKDATASGGVSGSDNVGGLAGQNNGTITTARALSNTEGERDVGGLVGANIGAVRNTSASGTVSADEFAGGLIGVHIGIVEDSFAVGNVTATADVGGLVGNRSRLGRQGTVRDSYFDEQATSQDTSAGAASELTTSEMQGTAAEQNMGGLEFGESWQTVSDDYPVLIALAGTDTGTGQDPDSESHLRELPASVIQMQMEMVRLASVNWGKQDKPSPVVS</sequence>
<feature type="compositionally biased region" description="Polar residues" evidence="1">
    <location>
        <begin position="41"/>
        <end position="53"/>
    </location>
</feature>
<protein>
    <submittedName>
        <fullName evidence="3">GLUG domain protein</fullName>
    </submittedName>
</protein>
<accession>U1NAS1</accession>
<evidence type="ECO:0000313" key="3">
    <source>
        <dbReference type="EMBL" id="ERG93920.1"/>
    </source>
</evidence>
<dbReference type="RefSeq" id="WP_021053414.1">
    <property type="nucleotide sequence ID" value="NZ_KE356561.1"/>
</dbReference>
<proteinExistence type="predicted"/>
<dbReference type="AlphaFoldDB" id="U1NAS1"/>